<name>I1XJ68_METNJ</name>
<sequence length="82" mass="9611">MKDQQTLKDKALTFRLNVDREEAMRYYRGEASAVVAITDSGQSLQFPALHVRRFITQSGIHGRFRIRFDDNHKMINLERISD</sequence>
<dbReference type="PATRIC" id="fig|754476.3.peg.1593"/>
<reference evidence="1 2" key="2">
    <citation type="journal article" date="2013" name="Int. J. Syst. Evol. Microbiol.">
        <title>Methylophaga nitratireducenticrescens sp. nov. and Methylophaga frappieri sp. nov., isolated from the biofilm of the methanol-fed denitrification system treating the seawater at the Montreal Biodome.</title>
        <authorList>
            <person name="Villeneuve C."/>
            <person name="Martineau C."/>
            <person name="Mauffrey F."/>
            <person name="Villemur R."/>
        </authorList>
    </citation>
    <scope>NUCLEOTIDE SEQUENCE [LARGE SCALE GENOMIC DNA]</scope>
    <source>
        <strain evidence="1 2">JAM1</strain>
    </source>
</reference>
<dbReference type="AlphaFoldDB" id="I1XJ68"/>
<evidence type="ECO:0000313" key="2">
    <source>
        <dbReference type="Proteomes" id="UP000009144"/>
    </source>
</evidence>
<dbReference type="STRING" id="754476.Q7A_1613"/>
<dbReference type="OrthoDB" id="5600793at2"/>
<protein>
    <submittedName>
        <fullName evidence="1">Uncharacterized protein</fullName>
    </submittedName>
</protein>
<reference evidence="1 2" key="1">
    <citation type="journal article" date="2012" name="J. Bacteriol.">
        <title>Complete genome sequences of Methylophaga sp. strain JAM1 and Methylophaga sp. strain JAM7.</title>
        <authorList>
            <person name="Villeneuve C."/>
            <person name="Martineau C."/>
            <person name="Mauffrey F."/>
            <person name="Villemur R."/>
        </authorList>
    </citation>
    <scope>NUCLEOTIDE SEQUENCE [LARGE SCALE GENOMIC DNA]</scope>
    <source>
        <strain evidence="1 2">JAM1</strain>
    </source>
</reference>
<gene>
    <name evidence="1" type="ordered locus">Q7A_1613</name>
</gene>
<dbReference type="RefSeq" id="WP_014706810.1">
    <property type="nucleotide sequence ID" value="NC_017857.3"/>
</dbReference>
<dbReference type="Proteomes" id="UP000009144">
    <property type="component" value="Chromosome"/>
</dbReference>
<evidence type="ECO:0000313" key="1">
    <source>
        <dbReference type="EMBL" id="AFI84437.1"/>
    </source>
</evidence>
<organism evidence="1 2">
    <name type="scientific">Methylophaga nitratireducenticrescens</name>
    <dbReference type="NCBI Taxonomy" id="754476"/>
    <lineage>
        <taxon>Bacteria</taxon>
        <taxon>Pseudomonadati</taxon>
        <taxon>Pseudomonadota</taxon>
        <taxon>Gammaproteobacteria</taxon>
        <taxon>Thiotrichales</taxon>
        <taxon>Piscirickettsiaceae</taxon>
        <taxon>Methylophaga</taxon>
    </lineage>
</organism>
<keyword evidence="2" id="KW-1185">Reference proteome</keyword>
<dbReference type="HOGENOM" id="CLU_185065_1_0_6"/>
<dbReference type="Pfam" id="PF11197">
    <property type="entry name" value="DUF2835"/>
    <property type="match status" value="1"/>
</dbReference>
<dbReference type="InterPro" id="IPR021363">
    <property type="entry name" value="DUF2835"/>
</dbReference>
<dbReference type="EMBL" id="CP003390">
    <property type="protein sequence ID" value="AFI84437.1"/>
    <property type="molecule type" value="Genomic_DNA"/>
</dbReference>
<proteinExistence type="predicted"/>
<accession>I1XJ68</accession>
<dbReference type="KEGG" id="mej:Q7A_1613"/>